<dbReference type="EMBL" id="CP000096">
    <property type="protein sequence ID" value="ABB24717.1"/>
    <property type="molecule type" value="Genomic_DNA"/>
</dbReference>
<dbReference type="Proteomes" id="UP000002709">
    <property type="component" value="Chromosome"/>
</dbReference>
<reference evidence="2" key="1">
    <citation type="submission" date="2005-08" db="EMBL/GenBank/DDBJ databases">
        <title>Complete sequence of Pelodictyon luteolum DSM 273.</title>
        <authorList>
            <consortium name="US DOE Joint Genome Institute"/>
            <person name="Copeland A."/>
            <person name="Lucas S."/>
            <person name="Lapidus A."/>
            <person name="Barry K."/>
            <person name="Detter J.C."/>
            <person name="Glavina T."/>
            <person name="Hammon N."/>
            <person name="Israni S."/>
            <person name="Pitluck S."/>
            <person name="Bryant D."/>
            <person name="Schmutz J."/>
            <person name="Larimer F."/>
            <person name="Land M."/>
            <person name="Kyrpides N."/>
            <person name="Ivanova N."/>
            <person name="Richardson P."/>
        </authorList>
    </citation>
    <scope>NUCLEOTIDE SEQUENCE [LARGE SCALE GENOMIC DNA]</scope>
    <source>
        <strain evidence="2">DSM 273 / BCRC 81028 / 2530</strain>
    </source>
</reference>
<evidence type="ECO:0008006" key="3">
    <source>
        <dbReference type="Google" id="ProtNLM"/>
    </source>
</evidence>
<dbReference type="AlphaFoldDB" id="Q3B1R4"/>
<dbReference type="eggNOG" id="ENOG50335GD">
    <property type="taxonomic scope" value="Bacteria"/>
</dbReference>
<sequence>MAVREKRQIEGALERKGFTCRVTDHKYYYYYSLAGKKTLVKTKVSLGGKPKTIGGDLLSFMARQCKLTTPEFLELVDCTMDQKIYERVLFDRGLSLE</sequence>
<proteinExistence type="predicted"/>
<dbReference type="HOGENOM" id="CLU_179875_0_0_10"/>
<gene>
    <name evidence="1" type="ordered locus">Plut_1869</name>
</gene>
<evidence type="ECO:0000313" key="2">
    <source>
        <dbReference type="Proteomes" id="UP000002709"/>
    </source>
</evidence>
<accession>Q3B1R4</accession>
<dbReference type="RefSeq" id="WP_011358587.1">
    <property type="nucleotide sequence ID" value="NC_007512.1"/>
</dbReference>
<protein>
    <recommendedName>
        <fullName evidence="3">Type II toxin-antitoxin system HicA family toxin</fullName>
    </recommendedName>
</protein>
<organism evidence="1 2">
    <name type="scientific">Chlorobium luteolum (strain DSM 273 / BCRC 81028 / 2530)</name>
    <name type="common">Pelodictyon luteolum</name>
    <dbReference type="NCBI Taxonomy" id="319225"/>
    <lineage>
        <taxon>Bacteria</taxon>
        <taxon>Pseudomonadati</taxon>
        <taxon>Chlorobiota</taxon>
        <taxon>Chlorobiia</taxon>
        <taxon>Chlorobiales</taxon>
        <taxon>Chlorobiaceae</taxon>
        <taxon>Chlorobium/Pelodictyon group</taxon>
        <taxon>Pelodictyon</taxon>
    </lineage>
</organism>
<name>Q3B1R4_CHLL3</name>
<keyword evidence="2" id="KW-1185">Reference proteome</keyword>
<dbReference type="KEGG" id="plt:Plut_1869"/>
<dbReference type="STRING" id="319225.Plut_1869"/>
<dbReference type="OrthoDB" id="671511at2"/>
<evidence type="ECO:0000313" key="1">
    <source>
        <dbReference type="EMBL" id="ABB24717.1"/>
    </source>
</evidence>